<evidence type="ECO:0000256" key="5">
    <source>
        <dbReference type="ARBA" id="ARBA00022840"/>
    </source>
</evidence>
<comment type="subcellular location">
    <subcellularLocation>
        <location evidence="9">Cytoplasm</location>
    </subcellularLocation>
</comment>
<comment type="caution">
    <text evidence="13">The sequence shown here is derived from an EMBL/GenBank/DDBJ whole genome shotgun (WGS) entry which is preliminary data.</text>
</comment>
<evidence type="ECO:0000256" key="9">
    <source>
        <dbReference type="HAMAP-Rule" id="MF_00123"/>
    </source>
</evidence>
<evidence type="ECO:0000256" key="3">
    <source>
        <dbReference type="ARBA" id="ARBA00022598"/>
    </source>
</evidence>
<evidence type="ECO:0000256" key="1">
    <source>
        <dbReference type="ARBA" id="ARBA00005594"/>
    </source>
</evidence>
<dbReference type="PRINTS" id="PR01038">
    <property type="entry name" value="TRNASYNTHARG"/>
</dbReference>
<protein>
    <recommendedName>
        <fullName evidence="9">Arginine--tRNA ligase</fullName>
        <ecNumber evidence="9">6.1.1.19</ecNumber>
    </recommendedName>
    <alternativeName>
        <fullName evidence="9">Arginyl-tRNA synthetase</fullName>
        <shortName evidence="9">ArgRS</shortName>
    </alternativeName>
</protein>
<keyword evidence="6 9" id="KW-0648">Protein biosynthesis</keyword>
<gene>
    <name evidence="9" type="primary">argS</name>
    <name evidence="13" type="ORF">DBW97_00775</name>
</gene>
<evidence type="ECO:0000259" key="11">
    <source>
        <dbReference type="SMART" id="SM00836"/>
    </source>
</evidence>
<dbReference type="NCBIfam" id="TIGR00456">
    <property type="entry name" value="argS"/>
    <property type="match status" value="1"/>
</dbReference>
<feature type="domain" description="Arginyl tRNA synthetase N-terminal" evidence="12">
    <location>
        <begin position="5"/>
        <end position="94"/>
    </location>
</feature>
<dbReference type="InterPro" id="IPR014729">
    <property type="entry name" value="Rossmann-like_a/b/a_fold"/>
</dbReference>
<dbReference type="PANTHER" id="PTHR11956:SF5">
    <property type="entry name" value="ARGININE--TRNA LIGASE, CYTOPLASMIC"/>
    <property type="match status" value="1"/>
</dbReference>
<dbReference type="InterPro" id="IPR036695">
    <property type="entry name" value="Arg-tRNA-synth_N_sf"/>
</dbReference>
<keyword evidence="4 9" id="KW-0547">Nucleotide-binding</keyword>
<dbReference type="Gene3D" id="1.10.730.10">
    <property type="entry name" value="Isoleucyl-tRNA Synthetase, Domain 1"/>
    <property type="match status" value="1"/>
</dbReference>
<evidence type="ECO:0000256" key="6">
    <source>
        <dbReference type="ARBA" id="ARBA00022917"/>
    </source>
</evidence>
<dbReference type="InterPro" id="IPR009080">
    <property type="entry name" value="tRNAsynth_Ia_anticodon-bd"/>
</dbReference>
<dbReference type="GO" id="GO:0006420">
    <property type="term" value="P:arginyl-tRNA aminoacylation"/>
    <property type="evidence" value="ECO:0007669"/>
    <property type="project" value="UniProtKB-UniRule"/>
</dbReference>
<dbReference type="PROSITE" id="PS00178">
    <property type="entry name" value="AA_TRNA_LIGASE_I"/>
    <property type="match status" value="1"/>
</dbReference>
<dbReference type="EMBL" id="QOPD01000001">
    <property type="protein sequence ID" value="RCL39293.1"/>
    <property type="molecule type" value="Genomic_DNA"/>
</dbReference>
<dbReference type="InterPro" id="IPR008909">
    <property type="entry name" value="DALR_anticod-bd"/>
</dbReference>
<comment type="similarity">
    <text evidence="1 9 10">Belongs to the class-I aminoacyl-tRNA synthetase family.</text>
</comment>
<dbReference type="Pfam" id="PF03485">
    <property type="entry name" value="Arg_tRNA_synt_N"/>
    <property type="match status" value="1"/>
</dbReference>
<dbReference type="GO" id="GO:0005524">
    <property type="term" value="F:ATP binding"/>
    <property type="evidence" value="ECO:0007669"/>
    <property type="project" value="UniProtKB-UniRule"/>
</dbReference>
<evidence type="ECO:0000256" key="2">
    <source>
        <dbReference type="ARBA" id="ARBA00022490"/>
    </source>
</evidence>
<name>A0A368BPS1_9GAMM</name>
<evidence type="ECO:0000259" key="12">
    <source>
        <dbReference type="SMART" id="SM01016"/>
    </source>
</evidence>
<feature type="domain" description="DALR anticodon binding" evidence="11">
    <location>
        <begin position="457"/>
        <end position="570"/>
    </location>
</feature>
<dbReference type="SUPFAM" id="SSF55190">
    <property type="entry name" value="Arginyl-tRNA synthetase (ArgRS), N-terminal 'additional' domain"/>
    <property type="match status" value="1"/>
</dbReference>
<dbReference type="SUPFAM" id="SSF47323">
    <property type="entry name" value="Anticodon-binding domain of a subclass of class I aminoacyl-tRNA synthetases"/>
    <property type="match status" value="1"/>
</dbReference>
<dbReference type="Pfam" id="PF00750">
    <property type="entry name" value="tRNA-synt_1d"/>
    <property type="match status" value="1"/>
</dbReference>
<proteinExistence type="inferred from homology"/>
<reference evidence="13 14" key="1">
    <citation type="journal article" date="2018" name="Microbiome">
        <title>Fine metagenomic profile of the Mediterranean stratified and mixed water columns revealed by assembly and recruitment.</title>
        <authorList>
            <person name="Haro-Moreno J.M."/>
            <person name="Lopez-Perez M."/>
            <person name="De La Torre J.R."/>
            <person name="Picazo A."/>
            <person name="Camacho A."/>
            <person name="Rodriguez-Valera F."/>
        </authorList>
    </citation>
    <scope>NUCLEOTIDE SEQUENCE [LARGE SCALE GENOMIC DNA]</scope>
    <source>
        <strain evidence="13">MED-G83</strain>
    </source>
</reference>
<dbReference type="SUPFAM" id="SSF52374">
    <property type="entry name" value="Nucleotidylyl transferase"/>
    <property type="match status" value="1"/>
</dbReference>
<keyword evidence="5 9" id="KW-0067">ATP-binding</keyword>
<keyword evidence="2 9" id="KW-0963">Cytoplasm</keyword>
<dbReference type="SMART" id="SM01016">
    <property type="entry name" value="Arg_tRNA_synt_N"/>
    <property type="match status" value="1"/>
</dbReference>
<evidence type="ECO:0000256" key="8">
    <source>
        <dbReference type="ARBA" id="ARBA00049339"/>
    </source>
</evidence>
<comment type="caution">
    <text evidence="9">Lacks conserved residue(s) required for the propagation of feature annotation.</text>
</comment>
<dbReference type="InterPro" id="IPR001278">
    <property type="entry name" value="Arg-tRNA-ligase"/>
</dbReference>
<dbReference type="EC" id="6.1.1.19" evidence="9"/>
<keyword evidence="7 9" id="KW-0030">Aminoacyl-tRNA synthetase</keyword>
<dbReference type="GO" id="GO:0005737">
    <property type="term" value="C:cytoplasm"/>
    <property type="evidence" value="ECO:0007669"/>
    <property type="project" value="UniProtKB-SubCell"/>
</dbReference>
<dbReference type="CDD" id="cd00671">
    <property type="entry name" value="ArgRS_core"/>
    <property type="match status" value="1"/>
</dbReference>
<dbReference type="GO" id="GO:0004814">
    <property type="term" value="F:arginine-tRNA ligase activity"/>
    <property type="evidence" value="ECO:0007669"/>
    <property type="project" value="UniProtKB-UniRule"/>
</dbReference>
<evidence type="ECO:0000313" key="14">
    <source>
        <dbReference type="Proteomes" id="UP000252147"/>
    </source>
</evidence>
<dbReference type="SMART" id="SM00836">
    <property type="entry name" value="DALR_1"/>
    <property type="match status" value="1"/>
</dbReference>
<evidence type="ECO:0000313" key="13">
    <source>
        <dbReference type="EMBL" id="RCL39293.1"/>
    </source>
</evidence>
<dbReference type="InterPro" id="IPR001412">
    <property type="entry name" value="aa-tRNA-synth_I_CS"/>
</dbReference>
<evidence type="ECO:0000256" key="7">
    <source>
        <dbReference type="ARBA" id="ARBA00023146"/>
    </source>
</evidence>
<dbReference type="HAMAP" id="MF_00123">
    <property type="entry name" value="Arg_tRNA_synth"/>
    <property type="match status" value="1"/>
</dbReference>
<organism evidence="13 14">
    <name type="scientific">SAR86 cluster bacterium</name>
    <dbReference type="NCBI Taxonomy" id="2030880"/>
    <lineage>
        <taxon>Bacteria</taxon>
        <taxon>Pseudomonadati</taxon>
        <taxon>Pseudomonadota</taxon>
        <taxon>Gammaproteobacteria</taxon>
        <taxon>SAR86 cluster</taxon>
    </lineage>
</organism>
<dbReference type="InterPro" id="IPR035684">
    <property type="entry name" value="ArgRS_core"/>
</dbReference>
<evidence type="ECO:0000256" key="10">
    <source>
        <dbReference type="RuleBase" id="RU363038"/>
    </source>
</evidence>
<dbReference type="Proteomes" id="UP000252147">
    <property type="component" value="Unassembled WGS sequence"/>
</dbReference>
<dbReference type="PANTHER" id="PTHR11956">
    <property type="entry name" value="ARGINYL-TRNA SYNTHETASE"/>
    <property type="match status" value="1"/>
</dbReference>
<dbReference type="AlphaFoldDB" id="A0A368BPS1"/>
<sequence length="570" mass="64416">MNIVKRLDSDLHAALSENYQEAYQNLDKGSLDAICFEVGTNPEHGDFSSSFALKLSKQLKTNPREIAESIKTSLQNELITKVEVLGPGFLNVFLTADTKAILLNKIIANPETYGAKTSNSKKVLVEFVSSNPTGPLHVGHGRGAILGNALANLFKNSGYDVTKEYYVNDAGRQISILSASVLLNAFCSKFESEGTYEGEYVKSLSQSFKETVSSIVIDLDIELNQLDKDQRLDKVIGLLSNNFPEHWEKARKFSVDEIIQLIKSDLKNFNVIHDEWFFESSVGKIDEKGSHLSNGLSAVTDKKLTFKKDGATWFRSTNFGDDKDRVLVRDNGEPTYFMTDIAYHNNKIKRGYDLCVNIFGADHHGYVSRLSSAFNALKSDLQELEVILYQLVNLYEDGKQKQMSTRKGEFYSLKDLYEELGSDAIKFFFLEKKSDHTMDFDINKAKEANKNNSYFYTQYAHVRCASILSKAKLGKTPKILDEDINNNFNLINNLINFPSLLKEYTKERSPHSLVHYLKEVSSLYHSFYENFSVLSDDNNIQESRLALTKATQIVISRGLLILGVKPLKEM</sequence>
<comment type="subunit">
    <text evidence="9">Monomer.</text>
</comment>
<dbReference type="Gene3D" id="3.40.50.620">
    <property type="entry name" value="HUPs"/>
    <property type="match status" value="1"/>
</dbReference>
<dbReference type="Gene3D" id="3.30.1360.70">
    <property type="entry name" value="Arginyl tRNA synthetase N-terminal domain"/>
    <property type="match status" value="1"/>
</dbReference>
<evidence type="ECO:0000256" key="4">
    <source>
        <dbReference type="ARBA" id="ARBA00022741"/>
    </source>
</evidence>
<comment type="catalytic activity">
    <reaction evidence="8 9">
        <text>tRNA(Arg) + L-arginine + ATP = L-arginyl-tRNA(Arg) + AMP + diphosphate</text>
        <dbReference type="Rhea" id="RHEA:20301"/>
        <dbReference type="Rhea" id="RHEA-COMP:9658"/>
        <dbReference type="Rhea" id="RHEA-COMP:9673"/>
        <dbReference type="ChEBI" id="CHEBI:30616"/>
        <dbReference type="ChEBI" id="CHEBI:32682"/>
        <dbReference type="ChEBI" id="CHEBI:33019"/>
        <dbReference type="ChEBI" id="CHEBI:78442"/>
        <dbReference type="ChEBI" id="CHEBI:78513"/>
        <dbReference type="ChEBI" id="CHEBI:456215"/>
        <dbReference type="EC" id="6.1.1.19"/>
    </reaction>
</comment>
<accession>A0A368BPS1</accession>
<dbReference type="InterPro" id="IPR005148">
    <property type="entry name" value="Arg-tRNA-synth_N"/>
</dbReference>
<keyword evidence="3 9" id="KW-0436">Ligase</keyword>
<dbReference type="Pfam" id="PF05746">
    <property type="entry name" value="DALR_1"/>
    <property type="match status" value="1"/>
</dbReference>